<organism evidence="1 2">
    <name type="scientific">Microvenator marinus</name>
    <dbReference type="NCBI Taxonomy" id="2600177"/>
    <lineage>
        <taxon>Bacteria</taxon>
        <taxon>Deltaproteobacteria</taxon>
        <taxon>Bradymonadales</taxon>
        <taxon>Microvenatoraceae</taxon>
        <taxon>Microvenator</taxon>
    </lineage>
</organism>
<dbReference type="AlphaFoldDB" id="A0A5B8XXV3"/>
<reference evidence="1 2" key="1">
    <citation type="submission" date="2019-08" db="EMBL/GenBank/DDBJ databases">
        <authorList>
            <person name="Liang Q."/>
        </authorList>
    </citation>
    <scope>NUCLEOTIDE SEQUENCE [LARGE SCALE GENOMIC DNA]</scope>
    <source>
        <strain evidence="1 2">V1718</strain>
    </source>
</reference>
<keyword evidence="2" id="KW-1185">Reference proteome</keyword>
<protein>
    <submittedName>
        <fullName evidence="1">Uncharacterized protein</fullName>
    </submittedName>
</protein>
<name>A0A5B8XXV3_9DELT</name>
<dbReference type="EMBL" id="CP042467">
    <property type="protein sequence ID" value="QED30017.1"/>
    <property type="molecule type" value="Genomic_DNA"/>
</dbReference>
<dbReference type="Proteomes" id="UP000321595">
    <property type="component" value="Chromosome"/>
</dbReference>
<evidence type="ECO:0000313" key="1">
    <source>
        <dbReference type="EMBL" id="QED30017.1"/>
    </source>
</evidence>
<dbReference type="OrthoDB" id="7065249at2"/>
<evidence type="ECO:0000313" key="2">
    <source>
        <dbReference type="Proteomes" id="UP000321595"/>
    </source>
</evidence>
<gene>
    <name evidence="1" type="ORF">FRD01_22835</name>
</gene>
<accession>A0A5B8XXV3</accession>
<dbReference type="RefSeq" id="WP_146963330.1">
    <property type="nucleotide sequence ID" value="NZ_CP042467.1"/>
</dbReference>
<proteinExistence type="predicted"/>
<dbReference type="KEGG" id="bbae:FRD01_22835"/>
<sequence>MYYEWHDRLPSAVLESGEVGLRRALVSEFDRHLYLHNALGFVPYQIDECGYLVDLDPNHLAEAKDFITNPPIDLEWIERETPTYRIIKLGAYPAILIENTQASEMTEPIWVLIIKANRLRYFALEVPASPDERQLSTTEGMLCEWTHTRTHLNYGSIPRTEYDFLAKIREILIKG</sequence>